<gene>
    <name evidence="1" type="ORF">AGR13a_Lc110260</name>
</gene>
<sequence>MASRILLIAIDVVRRICAQDTESLAPHTAE</sequence>
<proteinExistence type="predicted"/>
<name>A0ABP2BNK9_9HYPH</name>
<evidence type="ECO:0008006" key="3">
    <source>
        <dbReference type="Google" id="ProtNLM"/>
    </source>
</evidence>
<keyword evidence="2" id="KW-1185">Reference proteome</keyword>
<reference evidence="1 2" key="1">
    <citation type="submission" date="2016-01" db="EMBL/GenBank/DDBJ databases">
        <authorList>
            <person name="Regsiter A."/>
            <person name="william w."/>
        </authorList>
    </citation>
    <scope>NUCLEOTIDE SEQUENCE [LARGE SCALE GENOMIC DNA]</scope>
    <source>
        <strain evidence="1 2">CFBP 6927</strain>
    </source>
</reference>
<evidence type="ECO:0000313" key="2">
    <source>
        <dbReference type="Proteomes" id="UP000191812"/>
    </source>
</evidence>
<accession>A0ABP2BNK9</accession>
<dbReference type="Proteomes" id="UP000191812">
    <property type="component" value="Unassembled WGS sequence"/>
</dbReference>
<comment type="caution">
    <text evidence="1">The sequence shown here is derived from an EMBL/GenBank/DDBJ whole genome shotgun (WGS) entry which is preliminary data.</text>
</comment>
<dbReference type="EMBL" id="FBWH01000037">
    <property type="protein sequence ID" value="CUX51233.1"/>
    <property type="molecule type" value="Genomic_DNA"/>
</dbReference>
<protein>
    <recommendedName>
        <fullName evidence="3">Transposase</fullName>
    </recommendedName>
</protein>
<evidence type="ECO:0000313" key="1">
    <source>
        <dbReference type="EMBL" id="CUX51233.1"/>
    </source>
</evidence>
<organism evidence="1 2">
    <name type="scientific">Agrobacterium genomosp. 13 str. CFBP 6927</name>
    <dbReference type="NCBI Taxonomy" id="1183428"/>
    <lineage>
        <taxon>Bacteria</taxon>
        <taxon>Pseudomonadati</taxon>
        <taxon>Pseudomonadota</taxon>
        <taxon>Alphaproteobacteria</taxon>
        <taxon>Hyphomicrobiales</taxon>
        <taxon>Rhizobiaceae</taxon>
        <taxon>Rhizobium/Agrobacterium group</taxon>
        <taxon>Agrobacterium</taxon>
        <taxon>Agrobacterium tumefaciens complex</taxon>
    </lineage>
</organism>